<dbReference type="InterPro" id="IPR035437">
    <property type="entry name" value="SNase_OB-fold_sf"/>
</dbReference>
<keyword evidence="3" id="KW-1185">Reference proteome</keyword>
<comment type="caution">
    <text evidence="2">The sequence shown here is derived from an EMBL/GenBank/DDBJ whole genome shotgun (WGS) entry which is preliminary data.</text>
</comment>
<dbReference type="Proteomes" id="UP000441717">
    <property type="component" value="Unassembled WGS sequence"/>
</dbReference>
<evidence type="ECO:0000313" key="3">
    <source>
        <dbReference type="Proteomes" id="UP000441717"/>
    </source>
</evidence>
<dbReference type="GO" id="GO:0004518">
    <property type="term" value="F:nuclease activity"/>
    <property type="evidence" value="ECO:0007669"/>
    <property type="project" value="InterPro"/>
</dbReference>
<dbReference type="OrthoDB" id="4376109at2"/>
<dbReference type="InterPro" id="IPR002071">
    <property type="entry name" value="Thermonucl_AS"/>
</dbReference>
<feature type="domain" description="TNase-like" evidence="1">
    <location>
        <begin position="5"/>
        <end position="76"/>
    </location>
</feature>
<organism evidence="2 3">
    <name type="scientific">Desulfofundulus thermobenzoicus</name>
    <dbReference type="NCBI Taxonomy" id="29376"/>
    <lineage>
        <taxon>Bacteria</taxon>
        <taxon>Bacillati</taxon>
        <taxon>Bacillota</taxon>
        <taxon>Clostridia</taxon>
        <taxon>Eubacteriales</taxon>
        <taxon>Peptococcaceae</taxon>
        <taxon>Desulfofundulus</taxon>
    </lineage>
</organism>
<accession>A0A6N7ILJ4</accession>
<dbReference type="GO" id="GO:0003676">
    <property type="term" value="F:nucleic acid binding"/>
    <property type="evidence" value="ECO:0007669"/>
    <property type="project" value="InterPro"/>
</dbReference>
<evidence type="ECO:0000313" key="2">
    <source>
        <dbReference type="EMBL" id="MQL50852.1"/>
    </source>
</evidence>
<sequence length="80" mass="9255">MEKDVAERDKYGRLLAYVWLSPPKDDGEAEVRARMYNAELLLNGYAQVMTVPPNVKYADLFAKLQREAREAKKGLWGRRP</sequence>
<dbReference type="EMBL" id="WHYR01000002">
    <property type="protein sequence ID" value="MQL50852.1"/>
    <property type="molecule type" value="Genomic_DNA"/>
</dbReference>
<gene>
    <name evidence="2" type="ORF">GFC01_00885</name>
</gene>
<evidence type="ECO:0000259" key="1">
    <source>
        <dbReference type="Pfam" id="PF00565"/>
    </source>
</evidence>
<dbReference type="InterPro" id="IPR016071">
    <property type="entry name" value="Staphylococal_nuclease_OB-fold"/>
</dbReference>
<dbReference type="AlphaFoldDB" id="A0A6N7ILJ4"/>
<dbReference type="SUPFAM" id="SSF50199">
    <property type="entry name" value="Staphylococcal nuclease"/>
    <property type="match status" value="1"/>
</dbReference>
<proteinExistence type="predicted"/>
<dbReference type="Pfam" id="PF00565">
    <property type="entry name" value="SNase"/>
    <property type="match status" value="1"/>
</dbReference>
<dbReference type="Gene3D" id="2.40.50.90">
    <property type="match status" value="1"/>
</dbReference>
<reference evidence="2 3" key="1">
    <citation type="submission" date="2019-10" db="EMBL/GenBank/DDBJ databases">
        <title>Comparative genomics of sulfur disproportionating microorganisms.</title>
        <authorList>
            <person name="Ward L.M."/>
            <person name="Bertran E."/>
            <person name="Johnston D."/>
        </authorList>
    </citation>
    <scope>NUCLEOTIDE SEQUENCE [LARGE SCALE GENOMIC DNA]</scope>
    <source>
        <strain evidence="2 3">DSM 14055</strain>
    </source>
</reference>
<protein>
    <recommendedName>
        <fullName evidence="1">TNase-like domain-containing protein</fullName>
    </recommendedName>
</protein>
<dbReference type="PROSITE" id="PS01284">
    <property type="entry name" value="TNASE_2"/>
    <property type="match status" value="1"/>
</dbReference>
<name>A0A6N7ILJ4_9FIRM</name>